<keyword evidence="4" id="KW-1185">Reference proteome</keyword>
<reference evidence="3" key="1">
    <citation type="journal article" date="2020" name="Stud. Mycol.">
        <title>101 Dothideomycetes genomes: a test case for predicting lifestyles and emergence of pathogens.</title>
        <authorList>
            <person name="Haridas S."/>
            <person name="Albert R."/>
            <person name="Binder M."/>
            <person name="Bloem J."/>
            <person name="Labutti K."/>
            <person name="Salamov A."/>
            <person name="Andreopoulos B."/>
            <person name="Baker S."/>
            <person name="Barry K."/>
            <person name="Bills G."/>
            <person name="Bluhm B."/>
            <person name="Cannon C."/>
            <person name="Castanera R."/>
            <person name="Culley D."/>
            <person name="Daum C."/>
            <person name="Ezra D."/>
            <person name="Gonzalez J."/>
            <person name="Henrissat B."/>
            <person name="Kuo A."/>
            <person name="Liang C."/>
            <person name="Lipzen A."/>
            <person name="Lutzoni F."/>
            <person name="Magnuson J."/>
            <person name="Mondo S."/>
            <person name="Nolan M."/>
            <person name="Ohm R."/>
            <person name="Pangilinan J."/>
            <person name="Park H.-J."/>
            <person name="Ramirez L."/>
            <person name="Alfaro M."/>
            <person name="Sun H."/>
            <person name="Tritt A."/>
            <person name="Yoshinaga Y."/>
            <person name="Zwiers L.-H."/>
            <person name="Turgeon B."/>
            <person name="Goodwin S."/>
            <person name="Spatafora J."/>
            <person name="Crous P."/>
            <person name="Grigoriev I."/>
        </authorList>
    </citation>
    <scope>NUCLEOTIDE SEQUENCE</scope>
    <source>
        <strain evidence="3">CBS 122681</strain>
    </source>
</reference>
<feature type="transmembrane region" description="Helical" evidence="2">
    <location>
        <begin position="99"/>
        <end position="116"/>
    </location>
</feature>
<dbReference type="Proteomes" id="UP000799324">
    <property type="component" value="Unassembled WGS sequence"/>
</dbReference>
<feature type="region of interest" description="Disordered" evidence="1">
    <location>
        <begin position="600"/>
        <end position="632"/>
    </location>
</feature>
<sequence length="632" mass="72267">MSSSWFDEGVINGSLWQNFFQAENMDATNGSILWTFPRADKDTGANITFFPNSTMDLQFSDVGQNLYMALPVMSALIDKEKELLYVSCIYPLSGQYSHLPRILFYVAIVFAFLLRHRTWLAEAALGIVMTYSATACIHLFVLLGFYDFFHAPKITLPSGGTYIAWDGVDASVFGDVDFWGIAPVIATSVIMLIPILHWSTSYHWNRGKAVIVYWAILIFVTFTICCILIIGWGDWWYLDVLPSVASCQKGCSSKRLDNDLFLTTLEDYMSDDCNCVDYCGAMSPRAPLRQKQGMQPLLMYESARKAYCKDKECYEPKMGTYKFTQIVQIFWIIALIQGILALPSAASSTEGVRDGLFRTLSAGRAAFISAIFKGRRRDTMLKRFGVSEVPETRFYRRGRRFIAKCIAALYYVHALFSLILTPFLFLATIAFGELFLGNISASERSDSVGSWGPWAVAGFALLATIGVRYHHIIANKIAIKANRTWNYIQYDADDRRRLEVEESQKLRFWHYTMNGFPHVWYVLKLAFWNLWMKMKLLRSWWKEPEKYSEAEDDHLKHNYAGLSGGEPLKDYYGLEAKTRFSRPSCSCAFCEDEKQSGEIPLHKLRHGSSADDIENRPSEDHEPREKRHTTVF</sequence>
<feature type="compositionally biased region" description="Basic and acidic residues" evidence="1">
    <location>
        <begin position="613"/>
        <end position="625"/>
    </location>
</feature>
<evidence type="ECO:0000313" key="4">
    <source>
        <dbReference type="Proteomes" id="UP000799324"/>
    </source>
</evidence>
<proteinExistence type="predicted"/>
<evidence type="ECO:0000313" key="3">
    <source>
        <dbReference type="EMBL" id="KAF2660794.1"/>
    </source>
</evidence>
<accession>A0A6A6TQC0</accession>
<dbReference type="OrthoDB" id="3021074at2759"/>
<feature type="transmembrane region" description="Helical" evidence="2">
    <location>
        <begin position="401"/>
        <end position="431"/>
    </location>
</feature>
<keyword evidence="2" id="KW-0472">Membrane</keyword>
<gene>
    <name evidence="3" type="ORF">K491DRAFT_711384</name>
</gene>
<feature type="transmembrane region" description="Helical" evidence="2">
    <location>
        <begin position="178"/>
        <end position="198"/>
    </location>
</feature>
<feature type="transmembrane region" description="Helical" evidence="2">
    <location>
        <begin position="451"/>
        <end position="470"/>
    </location>
</feature>
<evidence type="ECO:0000256" key="1">
    <source>
        <dbReference type="SAM" id="MobiDB-lite"/>
    </source>
</evidence>
<keyword evidence="2" id="KW-0812">Transmembrane</keyword>
<feature type="transmembrane region" description="Helical" evidence="2">
    <location>
        <begin position="210"/>
        <end position="232"/>
    </location>
</feature>
<name>A0A6A6TQC0_9PLEO</name>
<protein>
    <submittedName>
        <fullName evidence="3">Uncharacterized protein</fullName>
    </submittedName>
</protein>
<dbReference type="AlphaFoldDB" id="A0A6A6TQC0"/>
<dbReference type="EMBL" id="MU004297">
    <property type="protein sequence ID" value="KAF2660794.1"/>
    <property type="molecule type" value="Genomic_DNA"/>
</dbReference>
<feature type="transmembrane region" description="Helical" evidence="2">
    <location>
        <begin position="326"/>
        <end position="346"/>
    </location>
</feature>
<evidence type="ECO:0000256" key="2">
    <source>
        <dbReference type="SAM" id="Phobius"/>
    </source>
</evidence>
<organism evidence="3 4">
    <name type="scientific">Lophiostoma macrostomum CBS 122681</name>
    <dbReference type="NCBI Taxonomy" id="1314788"/>
    <lineage>
        <taxon>Eukaryota</taxon>
        <taxon>Fungi</taxon>
        <taxon>Dikarya</taxon>
        <taxon>Ascomycota</taxon>
        <taxon>Pezizomycotina</taxon>
        <taxon>Dothideomycetes</taxon>
        <taxon>Pleosporomycetidae</taxon>
        <taxon>Pleosporales</taxon>
        <taxon>Lophiostomataceae</taxon>
        <taxon>Lophiostoma</taxon>
    </lineage>
</organism>
<keyword evidence="2" id="KW-1133">Transmembrane helix</keyword>
<feature type="transmembrane region" description="Helical" evidence="2">
    <location>
        <begin position="123"/>
        <end position="146"/>
    </location>
</feature>